<evidence type="ECO:0000313" key="6">
    <source>
        <dbReference type="Proteomes" id="UP001312908"/>
    </source>
</evidence>
<accession>A0ABU7U1S7</accession>
<evidence type="ECO:0000256" key="3">
    <source>
        <dbReference type="ARBA" id="ARBA00023237"/>
    </source>
</evidence>
<proteinExistence type="predicted"/>
<evidence type="ECO:0000256" key="2">
    <source>
        <dbReference type="ARBA" id="ARBA00023136"/>
    </source>
</evidence>
<dbReference type="SUPFAM" id="SSF56935">
    <property type="entry name" value="Porins"/>
    <property type="match status" value="1"/>
</dbReference>
<sequence>MNYALRSTYRSLFGPLYNVNGYTIFGASLSVRPPHSHWVFAFFGDNIFNKQYDVDRNFFVAGDNVALAGMPASWGDASPVNSEGTPARPDISSRARRVRAFFLIAPFISLLLPLLVLEHRELTLFGVKSVFLWLFVSIPLTSLYLWAAERCLTC</sequence>
<dbReference type="EMBL" id="JAWJZY010000002">
    <property type="protein sequence ID" value="MEE8658448.1"/>
    <property type="molecule type" value="Genomic_DNA"/>
</dbReference>
<keyword evidence="2 4" id="KW-0472">Membrane</keyword>
<dbReference type="Proteomes" id="UP001312908">
    <property type="component" value="Unassembled WGS sequence"/>
</dbReference>
<keyword evidence="6" id="KW-1185">Reference proteome</keyword>
<reference evidence="5 6" key="1">
    <citation type="submission" date="2023-10" db="EMBL/GenBank/DDBJ databases">
        <title>Sorlinia euscelidii gen. nov., sp. nov., an acetic acid bacteria isolated from the gut of Euscelidius variegatus emitter.</title>
        <authorList>
            <person name="Michoud G."/>
            <person name="Marasco R."/>
            <person name="Seferji K."/>
            <person name="Gonella E."/>
            <person name="Garuglieri E."/>
            <person name="Alma A."/>
            <person name="Mapelli F."/>
            <person name="Borin S."/>
            <person name="Daffonchio D."/>
            <person name="Crotti E."/>
        </authorList>
    </citation>
    <scope>NUCLEOTIDE SEQUENCE [LARGE SCALE GENOMIC DNA]</scope>
    <source>
        <strain evidence="5 6">EV16P</strain>
    </source>
</reference>
<comment type="caution">
    <text evidence="5">The sequence shown here is derived from an EMBL/GenBank/DDBJ whole genome shotgun (WGS) entry which is preliminary data.</text>
</comment>
<feature type="transmembrane region" description="Helical" evidence="4">
    <location>
        <begin position="129"/>
        <end position="147"/>
    </location>
</feature>
<evidence type="ECO:0000313" key="5">
    <source>
        <dbReference type="EMBL" id="MEE8658448.1"/>
    </source>
</evidence>
<dbReference type="InterPro" id="IPR036942">
    <property type="entry name" value="Beta-barrel_TonB_sf"/>
</dbReference>
<keyword evidence="3" id="KW-0998">Cell outer membrane</keyword>
<keyword evidence="4" id="KW-0812">Transmembrane</keyword>
<protein>
    <submittedName>
        <fullName evidence="5">Uncharacterized protein</fullName>
    </submittedName>
</protein>
<dbReference type="Gene3D" id="2.40.170.20">
    <property type="entry name" value="TonB-dependent receptor, beta-barrel domain"/>
    <property type="match status" value="1"/>
</dbReference>
<dbReference type="RefSeq" id="WP_394819377.1">
    <property type="nucleotide sequence ID" value="NZ_JAWJZY010000002.1"/>
</dbReference>
<feature type="transmembrane region" description="Helical" evidence="4">
    <location>
        <begin position="98"/>
        <end position="117"/>
    </location>
</feature>
<keyword evidence="4" id="KW-1133">Transmembrane helix</keyword>
<gene>
    <name evidence="5" type="ORF">DOFOFD_05430</name>
</gene>
<name>A0ABU7U1S7_9PROT</name>
<evidence type="ECO:0000256" key="1">
    <source>
        <dbReference type="ARBA" id="ARBA00004442"/>
    </source>
</evidence>
<comment type="subcellular location">
    <subcellularLocation>
        <location evidence="1">Cell outer membrane</location>
    </subcellularLocation>
</comment>
<evidence type="ECO:0000256" key="4">
    <source>
        <dbReference type="SAM" id="Phobius"/>
    </source>
</evidence>
<organism evidence="5 6">
    <name type="scientific">Sorlinia euscelidii</name>
    <dbReference type="NCBI Taxonomy" id="3081148"/>
    <lineage>
        <taxon>Bacteria</taxon>
        <taxon>Pseudomonadati</taxon>
        <taxon>Pseudomonadota</taxon>
        <taxon>Alphaproteobacteria</taxon>
        <taxon>Acetobacterales</taxon>
        <taxon>Acetobacteraceae</taxon>
        <taxon>Sorlinia</taxon>
    </lineage>
</organism>